<feature type="repeat" description="TPR" evidence="3">
    <location>
        <begin position="75"/>
        <end position="108"/>
    </location>
</feature>
<evidence type="ECO:0000256" key="2">
    <source>
        <dbReference type="ARBA" id="ARBA00022803"/>
    </source>
</evidence>
<organism evidence="4 5">
    <name type="scientific">Thermodesulfovibrio yellowstonii</name>
    <dbReference type="NCBI Taxonomy" id="28262"/>
    <lineage>
        <taxon>Bacteria</taxon>
        <taxon>Pseudomonadati</taxon>
        <taxon>Nitrospirota</taxon>
        <taxon>Thermodesulfovibrionia</taxon>
        <taxon>Thermodesulfovibrionales</taxon>
        <taxon>Thermodesulfovibrionaceae</taxon>
        <taxon>Thermodesulfovibrio</taxon>
    </lineage>
</organism>
<sequence length="168" mass="19733">MENKINFEEKLEEANLLLRYREFGEACKIYDELLNENYQSPELYNNYGLALFYLDKFDEALEKFQKAIEVDTAFALAYANTGLVYLNKGEYEKAEQFFLQALERDPENPETHYNIAVTYYRLNKKNDALKHYEAFIDFSGDDYGKLKESVQKIIAQIKSIQKEEGSQV</sequence>
<comment type="caution">
    <text evidence="4">The sequence shown here is derived from an EMBL/GenBank/DDBJ whole genome shotgun (WGS) entry which is preliminary data.</text>
</comment>
<evidence type="ECO:0000256" key="1">
    <source>
        <dbReference type="ARBA" id="ARBA00022737"/>
    </source>
</evidence>
<reference evidence="4" key="1">
    <citation type="submission" date="2022-12" db="EMBL/GenBank/DDBJ databases">
        <title>Reference genome sequencing for broad-spectrum identification of bacterial and archaeal isolates by mass spectrometry.</title>
        <authorList>
            <person name="Sekiguchi Y."/>
            <person name="Tourlousse D.M."/>
        </authorList>
    </citation>
    <scope>NUCLEOTIDE SEQUENCE</scope>
    <source>
        <strain evidence="4">TSL-P1</strain>
    </source>
</reference>
<dbReference type="InterPro" id="IPR019734">
    <property type="entry name" value="TPR_rpt"/>
</dbReference>
<dbReference type="PROSITE" id="PS50293">
    <property type="entry name" value="TPR_REGION"/>
    <property type="match status" value="2"/>
</dbReference>
<dbReference type="InterPro" id="IPR011990">
    <property type="entry name" value="TPR-like_helical_dom_sf"/>
</dbReference>
<gene>
    <name evidence="4" type="ORF">TISLANDTSLP1_10910</name>
</gene>
<protein>
    <submittedName>
        <fullName evidence="4">O-linked GlcNAc transferase</fullName>
    </submittedName>
</protein>
<evidence type="ECO:0000313" key="5">
    <source>
        <dbReference type="Proteomes" id="UP001144297"/>
    </source>
</evidence>
<evidence type="ECO:0000313" key="4">
    <source>
        <dbReference type="EMBL" id="GLI53398.1"/>
    </source>
</evidence>
<dbReference type="PANTHER" id="PTHR44858">
    <property type="entry name" value="TETRATRICOPEPTIDE REPEAT PROTEIN 6"/>
    <property type="match status" value="1"/>
</dbReference>
<dbReference type="SUPFAM" id="SSF48452">
    <property type="entry name" value="TPR-like"/>
    <property type="match status" value="1"/>
</dbReference>
<keyword evidence="5" id="KW-1185">Reference proteome</keyword>
<dbReference type="Pfam" id="PF13432">
    <property type="entry name" value="TPR_16"/>
    <property type="match status" value="1"/>
</dbReference>
<dbReference type="GO" id="GO:0016740">
    <property type="term" value="F:transferase activity"/>
    <property type="evidence" value="ECO:0007669"/>
    <property type="project" value="UniProtKB-KW"/>
</dbReference>
<dbReference type="EMBL" id="BSDX01000001">
    <property type="protein sequence ID" value="GLI53398.1"/>
    <property type="molecule type" value="Genomic_DNA"/>
</dbReference>
<dbReference type="SMART" id="SM00028">
    <property type="entry name" value="TPR"/>
    <property type="match status" value="3"/>
</dbReference>
<dbReference type="PROSITE" id="PS50005">
    <property type="entry name" value="TPR"/>
    <property type="match status" value="2"/>
</dbReference>
<dbReference type="PANTHER" id="PTHR44858:SF1">
    <property type="entry name" value="UDP-N-ACETYLGLUCOSAMINE--PEPTIDE N-ACETYLGLUCOSAMINYLTRANSFERASE SPINDLY-RELATED"/>
    <property type="match status" value="1"/>
</dbReference>
<dbReference type="InterPro" id="IPR050498">
    <property type="entry name" value="Ycf3"/>
</dbReference>
<dbReference type="Gene3D" id="1.25.40.10">
    <property type="entry name" value="Tetratricopeptide repeat domain"/>
    <property type="match status" value="2"/>
</dbReference>
<feature type="repeat" description="TPR" evidence="3">
    <location>
        <begin position="41"/>
        <end position="74"/>
    </location>
</feature>
<keyword evidence="4" id="KW-0808">Transferase</keyword>
<keyword evidence="1" id="KW-0677">Repeat</keyword>
<proteinExistence type="predicted"/>
<accession>A0A9W6GG91</accession>
<evidence type="ECO:0000256" key="3">
    <source>
        <dbReference type="PROSITE-ProRule" id="PRU00339"/>
    </source>
</evidence>
<dbReference type="AlphaFoldDB" id="A0A9W6GG91"/>
<dbReference type="Pfam" id="PF13174">
    <property type="entry name" value="TPR_6"/>
    <property type="match status" value="1"/>
</dbReference>
<dbReference type="Proteomes" id="UP001144297">
    <property type="component" value="Unassembled WGS sequence"/>
</dbReference>
<name>A0A9W6GG91_9BACT</name>
<keyword evidence="2 3" id="KW-0802">TPR repeat</keyword>